<organism evidence="1 2">
    <name type="scientific">Trifolium medium</name>
    <dbReference type="NCBI Taxonomy" id="97028"/>
    <lineage>
        <taxon>Eukaryota</taxon>
        <taxon>Viridiplantae</taxon>
        <taxon>Streptophyta</taxon>
        <taxon>Embryophyta</taxon>
        <taxon>Tracheophyta</taxon>
        <taxon>Spermatophyta</taxon>
        <taxon>Magnoliopsida</taxon>
        <taxon>eudicotyledons</taxon>
        <taxon>Gunneridae</taxon>
        <taxon>Pentapetalae</taxon>
        <taxon>rosids</taxon>
        <taxon>fabids</taxon>
        <taxon>Fabales</taxon>
        <taxon>Fabaceae</taxon>
        <taxon>Papilionoideae</taxon>
        <taxon>50 kb inversion clade</taxon>
        <taxon>NPAAA clade</taxon>
        <taxon>Hologalegina</taxon>
        <taxon>IRL clade</taxon>
        <taxon>Trifolieae</taxon>
        <taxon>Trifolium</taxon>
    </lineage>
</organism>
<reference evidence="1 2" key="1">
    <citation type="journal article" date="2018" name="Front. Plant Sci.">
        <title>Red Clover (Trifolium pratense) and Zigzag Clover (T. medium) - A Picture of Genomic Similarities and Differences.</title>
        <authorList>
            <person name="Dluhosova J."/>
            <person name="Istvanek J."/>
            <person name="Nedelnik J."/>
            <person name="Repkova J."/>
        </authorList>
    </citation>
    <scope>NUCLEOTIDE SEQUENCE [LARGE SCALE GENOMIC DNA]</scope>
    <source>
        <strain evidence="2">cv. 10/8</strain>
        <tissue evidence="1">Leaf</tissue>
    </source>
</reference>
<comment type="caution">
    <text evidence="1">The sequence shown here is derived from an EMBL/GenBank/DDBJ whole genome shotgun (WGS) entry which is preliminary data.</text>
</comment>
<dbReference type="AlphaFoldDB" id="A0A392W9Y8"/>
<feature type="non-terminal residue" evidence="1">
    <location>
        <position position="1"/>
    </location>
</feature>
<keyword evidence="2" id="KW-1185">Reference proteome</keyword>
<evidence type="ECO:0000313" key="1">
    <source>
        <dbReference type="EMBL" id="MCI95530.1"/>
    </source>
</evidence>
<proteinExistence type="predicted"/>
<accession>A0A392W9Y8</accession>
<name>A0A392W9Y8_9FABA</name>
<sequence>GYGAMIACGSVVKFTGSEVDTALGLL</sequence>
<protein>
    <submittedName>
        <fullName evidence="1">Uncharacterized protein</fullName>
    </submittedName>
</protein>
<dbReference type="Proteomes" id="UP000265520">
    <property type="component" value="Unassembled WGS sequence"/>
</dbReference>
<evidence type="ECO:0000313" key="2">
    <source>
        <dbReference type="Proteomes" id="UP000265520"/>
    </source>
</evidence>
<dbReference type="EMBL" id="LXQA011389602">
    <property type="protein sequence ID" value="MCI95530.1"/>
    <property type="molecule type" value="Genomic_DNA"/>
</dbReference>